<keyword evidence="4" id="KW-1185">Reference proteome</keyword>
<reference evidence="4" key="2">
    <citation type="submission" date="2015-01" db="EMBL/GenBank/DDBJ databases">
        <title>Evolutionary Origins and Diversification of the Mycorrhizal Mutualists.</title>
        <authorList>
            <consortium name="DOE Joint Genome Institute"/>
            <consortium name="Mycorrhizal Genomics Consortium"/>
            <person name="Kohler A."/>
            <person name="Kuo A."/>
            <person name="Nagy L.G."/>
            <person name="Floudas D."/>
            <person name="Copeland A."/>
            <person name="Barry K.W."/>
            <person name="Cichocki N."/>
            <person name="Veneault-Fourrey C."/>
            <person name="LaButti K."/>
            <person name="Lindquist E.A."/>
            <person name="Lipzen A."/>
            <person name="Lundell T."/>
            <person name="Morin E."/>
            <person name="Murat C."/>
            <person name="Riley R."/>
            <person name="Ohm R."/>
            <person name="Sun H."/>
            <person name="Tunlid A."/>
            <person name="Henrissat B."/>
            <person name="Grigoriev I.V."/>
            <person name="Hibbett D.S."/>
            <person name="Martin F."/>
        </authorList>
    </citation>
    <scope>NUCLEOTIDE SEQUENCE [LARGE SCALE GENOMIC DNA]</scope>
    <source>
        <strain evidence="4">Zn</strain>
    </source>
</reference>
<gene>
    <name evidence="3" type="ORF">OIDMADRAFT_181229</name>
</gene>
<keyword evidence="1" id="KW-0812">Transmembrane</keyword>
<keyword evidence="1" id="KW-0472">Membrane</keyword>
<feature type="signal peptide" evidence="2">
    <location>
        <begin position="1"/>
        <end position="18"/>
    </location>
</feature>
<evidence type="ECO:0000313" key="3">
    <source>
        <dbReference type="EMBL" id="KIM99934.1"/>
    </source>
</evidence>
<accession>A0A0C3H9J5</accession>
<name>A0A0C3H9J5_OIDMZ</name>
<dbReference type="HOGENOM" id="CLU_1378519_0_0_1"/>
<evidence type="ECO:0000256" key="2">
    <source>
        <dbReference type="SAM" id="SignalP"/>
    </source>
</evidence>
<proteinExistence type="predicted"/>
<organism evidence="3 4">
    <name type="scientific">Oidiodendron maius (strain Zn)</name>
    <dbReference type="NCBI Taxonomy" id="913774"/>
    <lineage>
        <taxon>Eukaryota</taxon>
        <taxon>Fungi</taxon>
        <taxon>Dikarya</taxon>
        <taxon>Ascomycota</taxon>
        <taxon>Pezizomycotina</taxon>
        <taxon>Leotiomycetes</taxon>
        <taxon>Leotiomycetes incertae sedis</taxon>
        <taxon>Myxotrichaceae</taxon>
        <taxon>Oidiodendron</taxon>
    </lineage>
</organism>
<feature type="chain" id="PRO_5002165289" evidence="2">
    <location>
        <begin position="19"/>
        <end position="198"/>
    </location>
</feature>
<feature type="transmembrane region" description="Helical" evidence="1">
    <location>
        <begin position="57"/>
        <end position="80"/>
    </location>
</feature>
<sequence length="198" mass="20997">MRITGIVLWALAATIAYGDSNGGASGSSRPGNGTYTGYAESRTPISSVRSTHLPPRIIVGIAVASASFAILVLVSAWLCLRRRHCKGRNEAEMPATQAMADDLAGESPIQQFSTAAGHFLPSQEDTGGDGDCFVAEHRGSLDVISPPLAELEGKEICEVPSPAVVSPAAFEMPSEKSQLFYNGYALAQKRFKEEALRV</sequence>
<evidence type="ECO:0000256" key="1">
    <source>
        <dbReference type="SAM" id="Phobius"/>
    </source>
</evidence>
<keyword evidence="2" id="KW-0732">Signal</keyword>
<keyword evidence="1" id="KW-1133">Transmembrane helix</keyword>
<protein>
    <submittedName>
        <fullName evidence="3">Uncharacterized protein</fullName>
    </submittedName>
</protein>
<dbReference type="InParanoid" id="A0A0C3H9J5"/>
<dbReference type="AlphaFoldDB" id="A0A0C3H9J5"/>
<reference evidence="3 4" key="1">
    <citation type="submission" date="2014-04" db="EMBL/GenBank/DDBJ databases">
        <authorList>
            <consortium name="DOE Joint Genome Institute"/>
            <person name="Kuo A."/>
            <person name="Martino E."/>
            <person name="Perotto S."/>
            <person name="Kohler A."/>
            <person name="Nagy L.G."/>
            <person name="Floudas D."/>
            <person name="Copeland A."/>
            <person name="Barry K.W."/>
            <person name="Cichocki N."/>
            <person name="Veneault-Fourrey C."/>
            <person name="LaButti K."/>
            <person name="Lindquist E.A."/>
            <person name="Lipzen A."/>
            <person name="Lundell T."/>
            <person name="Morin E."/>
            <person name="Murat C."/>
            <person name="Sun H."/>
            <person name="Tunlid A."/>
            <person name="Henrissat B."/>
            <person name="Grigoriev I.V."/>
            <person name="Hibbett D.S."/>
            <person name="Martin F."/>
            <person name="Nordberg H.P."/>
            <person name="Cantor M.N."/>
            <person name="Hua S.X."/>
        </authorList>
    </citation>
    <scope>NUCLEOTIDE SEQUENCE [LARGE SCALE GENOMIC DNA]</scope>
    <source>
        <strain evidence="3 4">Zn</strain>
    </source>
</reference>
<dbReference type="Proteomes" id="UP000054321">
    <property type="component" value="Unassembled WGS sequence"/>
</dbReference>
<evidence type="ECO:0000313" key="4">
    <source>
        <dbReference type="Proteomes" id="UP000054321"/>
    </source>
</evidence>
<dbReference type="EMBL" id="KN832878">
    <property type="protein sequence ID" value="KIM99934.1"/>
    <property type="molecule type" value="Genomic_DNA"/>
</dbReference>